<dbReference type="Proteomes" id="UP000635606">
    <property type="component" value="Unassembled WGS sequence"/>
</dbReference>
<proteinExistence type="predicted"/>
<reference evidence="1" key="1">
    <citation type="submission" date="2021-01" db="EMBL/GenBank/DDBJ databases">
        <title>Whole genome shotgun sequence of Virgisporangium ochraceum NBRC 16418.</title>
        <authorList>
            <person name="Komaki H."/>
            <person name="Tamura T."/>
        </authorList>
    </citation>
    <scope>NUCLEOTIDE SEQUENCE</scope>
    <source>
        <strain evidence="1">NBRC 16418</strain>
    </source>
</reference>
<dbReference type="AlphaFoldDB" id="A0A8J3ZRR9"/>
<evidence type="ECO:0000313" key="1">
    <source>
        <dbReference type="EMBL" id="GIJ66306.1"/>
    </source>
</evidence>
<name>A0A8J3ZRR9_9ACTN</name>
<gene>
    <name evidence="1" type="ORF">Voc01_012230</name>
</gene>
<comment type="caution">
    <text evidence="1">The sequence shown here is derived from an EMBL/GenBank/DDBJ whole genome shotgun (WGS) entry which is preliminary data.</text>
</comment>
<accession>A0A8J3ZRR9</accession>
<evidence type="ECO:0000313" key="2">
    <source>
        <dbReference type="Proteomes" id="UP000635606"/>
    </source>
</evidence>
<dbReference type="RefSeq" id="WP_203926284.1">
    <property type="nucleotide sequence ID" value="NZ_BOPH01000017.1"/>
</dbReference>
<organism evidence="1 2">
    <name type="scientific">Virgisporangium ochraceum</name>
    <dbReference type="NCBI Taxonomy" id="65505"/>
    <lineage>
        <taxon>Bacteria</taxon>
        <taxon>Bacillati</taxon>
        <taxon>Actinomycetota</taxon>
        <taxon>Actinomycetes</taxon>
        <taxon>Micromonosporales</taxon>
        <taxon>Micromonosporaceae</taxon>
        <taxon>Virgisporangium</taxon>
    </lineage>
</organism>
<dbReference type="EMBL" id="BOPH01000017">
    <property type="protein sequence ID" value="GIJ66306.1"/>
    <property type="molecule type" value="Genomic_DNA"/>
</dbReference>
<keyword evidence="2" id="KW-1185">Reference proteome</keyword>
<protein>
    <submittedName>
        <fullName evidence="1">Uncharacterized protein</fullName>
    </submittedName>
</protein>
<sequence>MSEARVLDHTAIIALFQGNDQVFRLWQQADEGEFTLVMPAVAVAEANNVIGATSDAWRPLLDAVRVEVTPLDQSTAIDTATGIGSLIVRHVLHEAREIRGGIVTGAPWQYPAGVVPIWTI</sequence>